<evidence type="ECO:0000313" key="2">
    <source>
        <dbReference type="EMBL" id="AIB14256.1"/>
    </source>
</evidence>
<feature type="transmembrane region" description="Helical" evidence="1">
    <location>
        <begin position="257"/>
        <end position="278"/>
    </location>
</feature>
<feature type="transmembrane region" description="Helical" evidence="1">
    <location>
        <begin position="153"/>
        <end position="172"/>
    </location>
</feature>
<evidence type="ECO:0000256" key="1">
    <source>
        <dbReference type="SAM" id="Phobius"/>
    </source>
</evidence>
<dbReference type="AlphaFoldDB" id="A0A060DJK4"/>
<feature type="transmembrane region" description="Helical" evidence="1">
    <location>
        <begin position="50"/>
        <end position="70"/>
    </location>
</feature>
<proteinExistence type="predicted"/>
<dbReference type="InterPro" id="IPR024464">
    <property type="entry name" value="DUF2391"/>
</dbReference>
<dbReference type="Pfam" id="PF09622">
    <property type="entry name" value="DUF2391"/>
    <property type="match status" value="1"/>
</dbReference>
<gene>
    <name evidence="2" type="ORF">ABAZ39_20260</name>
</gene>
<dbReference type="RefSeq" id="WP_040134495.1">
    <property type="nucleotide sequence ID" value="NZ_CP007794.1"/>
</dbReference>
<dbReference type="NCBIfam" id="TIGR02587">
    <property type="entry name" value="TIGR02587 family membrane protein"/>
    <property type="match status" value="1"/>
</dbReference>
<keyword evidence="2" id="KW-0614">Plasmid</keyword>
<dbReference type="InterPro" id="IPR013416">
    <property type="entry name" value="CHP02587_IM"/>
</dbReference>
<feature type="transmembrane region" description="Helical" evidence="1">
    <location>
        <begin position="82"/>
        <end position="103"/>
    </location>
</feature>
<dbReference type="EMBL" id="CP007794">
    <property type="protein sequence ID" value="AIB14256.1"/>
    <property type="molecule type" value="Genomic_DNA"/>
</dbReference>
<organism evidence="2 3">
    <name type="scientific">Azospirillum argentinense</name>
    <dbReference type="NCBI Taxonomy" id="2970906"/>
    <lineage>
        <taxon>Bacteria</taxon>
        <taxon>Pseudomonadati</taxon>
        <taxon>Pseudomonadota</taxon>
        <taxon>Alphaproteobacteria</taxon>
        <taxon>Rhodospirillales</taxon>
        <taxon>Azospirillaceae</taxon>
        <taxon>Azospirillum</taxon>
    </lineage>
</organism>
<keyword evidence="1" id="KW-0472">Membrane</keyword>
<dbReference type="KEGG" id="abq:ABAZ39_20260"/>
<name>A0A060DJK4_9PROT</name>
<dbReference type="Proteomes" id="UP000027186">
    <property type="component" value="Plasmid AbAZ39_p1"/>
</dbReference>
<keyword evidence="1" id="KW-0812">Transmembrane</keyword>
<reference evidence="2 3" key="1">
    <citation type="journal article" date="2014" name="Genome Announc.">
        <title>Complete Genome Sequence of the Model Rhizosphere Strain Azospirillum brasilense Az39, Successfully Applied in Agriculture.</title>
        <authorList>
            <person name="Rivera D."/>
            <person name="Revale S."/>
            <person name="Molina R."/>
            <person name="Gualpa J."/>
            <person name="Puente M."/>
            <person name="Maroniche G."/>
            <person name="Paris G."/>
            <person name="Baker D."/>
            <person name="Clavijo B."/>
            <person name="McLay K."/>
            <person name="Spaepen S."/>
            <person name="Perticari A."/>
            <person name="Vazquez M."/>
            <person name="Wisniewski-Dye F."/>
            <person name="Watkins C."/>
            <person name="Martinez-Abarca F."/>
            <person name="Vanderleyden J."/>
            <person name="Cassan F."/>
        </authorList>
    </citation>
    <scope>NUCLEOTIDE SEQUENCE [LARGE SCALE GENOMIC DNA]</scope>
    <source>
        <strain evidence="2 3">Az39</strain>
        <plasmid evidence="2">AbAZ39_p1</plasmid>
    </source>
</reference>
<protein>
    <submittedName>
        <fullName evidence="2">Membrane protein</fullName>
    </submittedName>
</protein>
<accession>A0A060DJK4</accession>
<geneLocation type="plasmid" evidence="2 3">
    <name>AbAZ39_p1</name>
</geneLocation>
<keyword evidence="1" id="KW-1133">Transmembrane helix</keyword>
<feature type="transmembrane region" description="Helical" evidence="1">
    <location>
        <begin position="223"/>
        <end position="245"/>
    </location>
</feature>
<evidence type="ECO:0000313" key="3">
    <source>
        <dbReference type="Proteomes" id="UP000027186"/>
    </source>
</evidence>
<sequence>MDITRQRSFLHDEAQFARALARASAGAIIFALPLLMTMEMWELGFYMDRFRLALFILVTLPVLFGLSYFAGFEETFCWQDDLIDALSAFAVGFLMSAVLLTVFAIVRLDQPLPEIIGKIALQSVPASIGAMLARKQLGQQDDADRERRIRSSYPGELFLMGAGALFVGFNVAPTEEMILISYKMSPWHAAALAVLSLGLLHIFVYTVGFAGQESAEDDGFLSVFLRFSVAGYGIALLISLYLLWTFERIAGLSMMELVTATVVLGFPSALGAATARLIV</sequence>
<feature type="transmembrane region" description="Helical" evidence="1">
    <location>
        <begin position="20"/>
        <end position="38"/>
    </location>
</feature>
<feature type="transmembrane region" description="Helical" evidence="1">
    <location>
        <begin position="187"/>
        <end position="211"/>
    </location>
</feature>